<evidence type="ECO:0000256" key="11">
    <source>
        <dbReference type="ARBA" id="ARBA00023027"/>
    </source>
</evidence>
<organism evidence="17">
    <name type="scientific">Cucujoidea sp. 3 KM-2017</name>
    <dbReference type="NCBI Taxonomy" id="2219367"/>
    <lineage>
        <taxon>Eukaryota</taxon>
        <taxon>Metazoa</taxon>
        <taxon>Ecdysozoa</taxon>
        <taxon>Arthropoda</taxon>
        <taxon>Hexapoda</taxon>
        <taxon>Insecta</taxon>
        <taxon>Pterygota</taxon>
        <taxon>Neoptera</taxon>
        <taxon>Endopterygota</taxon>
        <taxon>Coleoptera</taxon>
        <taxon>Polyphaga</taxon>
        <taxon>Cucujiformia</taxon>
    </lineage>
</organism>
<keyword evidence="9" id="KW-0249">Electron transport</keyword>
<protein>
    <recommendedName>
        <fullName evidence="4">NADH-ubiquinone oxidoreductase chain 6</fullName>
        <ecNumber evidence="3">7.1.1.2</ecNumber>
    </recommendedName>
    <alternativeName>
        <fullName evidence="14">NADH dehydrogenase subunit 6</fullName>
    </alternativeName>
</protein>
<keyword evidence="12 17" id="KW-0496">Mitochondrion</keyword>
<evidence type="ECO:0000256" key="5">
    <source>
        <dbReference type="ARBA" id="ARBA00022448"/>
    </source>
</evidence>
<evidence type="ECO:0000256" key="7">
    <source>
        <dbReference type="ARBA" id="ARBA00022692"/>
    </source>
</evidence>
<keyword evidence="11" id="KW-0520">NAD</keyword>
<evidence type="ECO:0000256" key="9">
    <source>
        <dbReference type="ARBA" id="ARBA00022982"/>
    </source>
</evidence>
<evidence type="ECO:0000256" key="3">
    <source>
        <dbReference type="ARBA" id="ARBA00012944"/>
    </source>
</evidence>
<gene>
    <name evidence="17" type="primary">nad6</name>
</gene>
<evidence type="ECO:0000256" key="14">
    <source>
        <dbReference type="ARBA" id="ARBA00031019"/>
    </source>
</evidence>
<evidence type="ECO:0000256" key="1">
    <source>
        <dbReference type="ARBA" id="ARBA00004225"/>
    </source>
</evidence>
<keyword evidence="10 16" id="KW-1133">Transmembrane helix</keyword>
<keyword evidence="6" id="KW-0679">Respiratory chain</keyword>
<geneLocation type="mitochondrion" evidence="17"/>
<evidence type="ECO:0000256" key="4">
    <source>
        <dbReference type="ARBA" id="ARBA00021095"/>
    </source>
</evidence>
<evidence type="ECO:0000256" key="6">
    <source>
        <dbReference type="ARBA" id="ARBA00022660"/>
    </source>
</evidence>
<evidence type="ECO:0000256" key="10">
    <source>
        <dbReference type="ARBA" id="ARBA00022989"/>
    </source>
</evidence>
<keyword evidence="7 16" id="KW-0812">Transmembrane</keyword>
<keyword evidence="8" id="KW-1278">Translocase</keyword>
<dbReference type="EMBL" id="MG193393">
    <property type="protein sequence ID" value="AXS65387.1"/>
    <property type="molecule type" value="Genomic_DNA"/>
</dbReference>
<dbReference type="AlphaFoldDB" id="A0A346RH40"/>
<evidence type="ECO:0000256" key="13">
    <source>
        <dbReference type="ARBA" id="ARBA00023136"/>
    </source>
</evidence>
<comment type="catalytic activity">
    <reaction evidence="15">
        <text>a ubiquinone + NADH + 5 H(+)(in) = a ubiquinol + NAD(+) + 4 H(+)(out)</text>
        <dbReference type="Rhea" id="RHEA:29091"/>
        <dbReference type="Rhea" id="RHEA-COMP:9565"/>
        <dbReference type="Rhea" id="RHEA-COMP:9566"/>
        <dbReference type="ChEBI" id="CHEBI:15378"/>
        <dbReference type="ChEBI" id="CHEBI:16389"/>
        <dbReference type="ChEBI" id="CHEBI:17976"/>
        <dbReference type="ChEBI" id="CHEBI:57540"/>
        <dbReference type="ChEBI" id="CHEBI:57945"/>
        <dbReference type="EC" id="7.1.1.2"/>
    </reaction>
</comment>
<evidence type="ECO:0000256" key="12">
    <source>
        <dbReference type="ARBA" id="ARBA00023128"/>
    </source>
</evidence>
<feature type="transmembrane region" description="Helical" evidence="16">
    <location>
        <begin position="80"/>
        <end position="98"/>
    </location>
</feature>
<dbReference type="PANTHER" id="PTHR11435">
    <property type="entry name" value="NADH UBIQUINONE OXIDOREDUCTASE SUBUNIT ND6"/>
    <property type="match status" value="1"/>
</dbReference>
<evidence type="ECO:0000256" key="15">
    <source>
        <dbReference type="ARBA" id="ARBA00049551"/>
    </source>
</evidence>
<feature type="transmembrane region" description="Helical" evidence="16">
    <location>
        <begin position="118"/>
        <end position="139"/>
    </location>
</feature>
<evidence type="ECO:0000256" key="8">
    <source>
        <dbReference type="ARBA" id="ARBA00022967"/>
    </source>
</evidence>
<dbReference type="EC" id="7.1.1.2" evidence="3"/>
<keyword evidence="13 16" id="KW-0472">Membrane</keyword>
<reference evidence="17" key="1">
    <citation type="journal article" date="2018" name="J. ISSAAS">
        <title>The contribution of mitochondrial metagenomics to large-scale data mining and phylogenetic analysis of Coleoptera.</title>
        <authorList>
            <person name="Miller K."/>
            <person name="Linard B."/>
            <person name="Motyka M."/>
            <person name="Bocek M."/>
            <person name="Vogler A.P."/>
        </authorList>
    </citation>
    <scope>NUCLEOTIDE SEQUENCE</scope>
</reference>
<accession>A0A346RH40</accession>
<sequence>MNLIILFYLSMIFMFMNHPISMGTILLISTILVALTTGSLLLNFWYSYILFLIMIGGMLILFMYMTNVASNEKFKFSNKLFLFLIPMLFFLKMNFINPKNLNFDIKMSLLKYFYFPNNLMLMMMMIYLLITLIAVIKIINIKNGPLRQST</sequence>
<comment type="similarity">
    <text evidence="2">Belongs to the complex I subunit 6 family.</text>
</comment>
<feature type="transmembrane region" description="Helical" evidence="16">
    <location>
        <begin position="48"/>
        <end position="68"/>
    </location>
</feature>
<dbReference type="GO" id="GO:0031966">
    <property type="term" value="C:mitochondrial membrane"/>
    <property type="evidence" value="ECO:0007669"/>
    <property type="project" value="UniProtKB-SubCell"/>
</dbReference>
<dbReference type="PANTHER" id="PTHR11435:SF1">
    <property type="entry name" value="NADH-UBIQUINONE OXIDOREDUCTASE CHAIN 6"/>
    <property type="match status" value="1"/>
</dbReference>
<comment type="subcellular location">
    <subcellularLocation>
        <location evidence="1">Mitochondrion membrane</location>
        <topology evidence="1">Multi-pass membrane protein</topology>
    </subcellularLocation>
</comment>
<name>A0A346RH40_9CUCU</name>
<dbReference type="GO" id="GO:0008137">
    <property type="term" value="F:NADH dehydrogenase (ubiquinone) activity"/>
    <property type="evidence" value="ECO:0007669"/>
    <property type="project" value="UniProtKB-EC"/>
</dbReference>
<dbReference type="InterPro" id="IPR050269">
    <property type="entry name" value="ComplexI_Subunit6"/>
</dbReference>
<proteinExistence type="inferred from homology"/>
<evidence type="ECO:0000256" key="2">
    <source>
        <dbReference type="ARBA" id="ARBA00005698"/>
    </source>
</evidence>
<feature type="transmembrane region" description="Helical" evidence="16">
    <location>
        <begin position="20"/>
        <end position="42"/>
    </location>
</feature>
<evidence type="ECO:0000313" key="17">
    <source>
        <dbReference type="EMBL" id="AXS65387.1"/>
    </source>
</evidence>
<keyword evidence="5" id="KW-0813">Transport</keyword>
<evidence type="ECO:0000256" key="16">
    <source>
        <dbReference type="SAM" id="Phobius"/>
    </source>
</evidence>